<name>A0A139N025_STRGN</name>
<dbReference type="EMBL" id="LQRC01000242">
    <property type="protein sequence ID" value="KXT69340.1"/>
    <property type="molecule type" value="Genomic_DNA"/>
</dbReference>
<sequence>MNKQELTKEDLKNLSHDDLIKLGASLLIKHVTDSLEKNKEVE</sequence>
<comment type="caution">
    <text evidence="1">The sequence shown here is derived from an EMBL/GenBank/DDBJ whole genome shotgun (WGS) entry which is preliminary data.</text>
</comment>
<protein>
    <submittedName>
        <fullName evidence="1">Uncharacterized protein</fullName>
    </submittedName>
</protein>
<gene>
    <name evidence="1" type="ORF">SGODD07_01829</name>
</gene>
<accession>A0A139N025</accession>
<organism evidence="1 2">
    <name type="scientific">Streptococcus gordonii</name>
    <dbReference type="NCBI Taxonomy" id="1302"/>
    <lineage>
        <taxon>Bacteria</taxon>
        <taxon>Bacillati</taxon>
        <taxon>Bacillota</taxon>
        <taxon>Bacilli</taxon>
        <taxon>Lactobacillales</taxon>
        <taxon>Streptococcaceae</taxon>
        <taxon>Streptococcus</taxon>
    </lineage>
</organism>
<proteinExistence type="predicted"/>
<dbReference type="Proteomes" id="UP000070096">
    <property type="component" value="Unassembled WGS sequence"/>
</dbReference>
<evidence type="ECO:0000313" key="2">
    <source>
        <dbReference type="Proteomes" id="UP000070096"/>
    </source>
</evidence>
<evidence type="ECO:0000313" key="1">
    <source>
        <dbReference type="EMBL" id="KXT69340.1"/>
    </source>
</evidence>
<reference evidence="1 2" key="1">
    <citation type="submission" date="2016-01" db="EMBL/GenBank/DDBJ databases">
        <title>Highly variable Streptococcus oralis are common among viridans streptococci isolated from primates.</title>
        <authorList>
            <person name="Denapaite D."/>
            <person name="Rieger M."/>
            <person name="Koendgen S."/>
            <person name="Brueckner R."/>
            <person name="Ochigava I."/>
            <person name="Kappeler P."/>
            <person name="Maetz-Rensing K."/>
            <person name="Leendertz F."/>
            <person name="Hakenbeck R."/>
        </authorList>
    </citation>
    <scope>NUCLEOTIDE SEQUENCE [LARGE SCALE GENOMIC DNA]</scope>
    <source>
        <strain evidence="1 2">DD07</strain>
    </source>
</reference>
<dbReference type="AlphaFoldDB" id="A0A139N025"/>
<dbReference type="PATRIC" id="fig|1302.21.peg.2025"/>